<organism evidence="1 2">
    <name type="scientific">Daphnia galeata</name>
    <dbReference type="NCBI Taxonomy" id="27404"/>
    <lineage>
        <taxon>Eukaryota</taxon>
        <taxon>Metazoa</taxon>
        <taxon>Ecdysozoa</taxon>
        <taxon>Arthropoda</taxon>
        <taxon>Crustacea</taxon>
        <taxon>Branchiopoda</taxon>
        <taxon>Diplostraca</taxon>
        <taxon>Cladocera</taxon>
        <taxon>Anomopoda</taxon>
        <taxon>Daphniidae</taxon>
        <taxon>Daphnia</taxon>
    </lineage>
</organism>
<dbReference type="AlphaFoldDB" id="A0A8J2WBY5"/>
<proteinExistence type="predicted"/>
<sequence>MAESSKQIFDISIEIIVNIEDGEVLKKTITFQATALDDYLVTIHYHRKNYMVKDMIHLQTTLYHGSMKISTEADFEKIIIQLIAFK</sequence>
<reference evidence="1" key="1">
    <citation type="submission" date="2021-11" db="EMBL/GenBank/DDBJ databases">
        <authorList>
            <person name="Schell T."/>
        </authorList>
    </citation>
    <scope>NUCLEOTIDE SEQUENCE</scope>
    <source>
        <strain evidence="1">M5</strain>
    </source>
</reference>
<dbReference type="Proteomes" id="UP000789390">
    <property type="component" value="Unassembled WGS sequence"/>
</dbReference>
<keyword evidence="2" id="KW-1185">Reference proteome</keyword>
<protein>
    <submittedName>
        <fullName evidence="1">Uncharacterized protein</fullName>
    </submittedName>
</protein>
<name>A0A8J2WBY5_9CRUS</name>
<dbReference type="EMBL" id="CAKKLH010000039">
    <property type="protein sequence ID" value="CAH0100561.1"/>
    <property type="molecule type" value="Genomic_DNA"/>
</dbReference>
<gene>
    <name evidence="1" type="ORF">DGAL_LOCUS2821</name>
</gene>
<evidence type="ECO:0000313" key="1">
    <source>
        <dbReference type="EMBL" id="CAH0100561.1"/>
    </source>
</evidence>
<evidence type="ECO:0000313" key="2">
    <source>
        <dbReference type="Proteomes" id="UP000789390"/>
    </source>
</evidence>
<accession>A0A8J2WBY5</accession>
<comment type="caution">
    <text evidence="1">The sequence shown here is derived from an EMBL/GenBank/DDBJ whole genome shotgun (WGS) entry which is preliminary data.</text>
</comment>